<sequence>MASKTDGERLMYRDAVYYKGSWLAPGSQCLELYKAKKFKELDALMKETHAAWLKLEGRKE</sequence>
<dbReference type="GeneID" id="80266253"/>
<dbReference type="RefSeq" id="YP_010766574.1">
    <property type="nucleotide sequence ID" value="NC_073680.1"/>
</dbReference>
<accession>A0AAE8XDZ2</accession>
<dbReference type="KEGG" id="vg:80266253"/>
<evidence type="ECO:0000313" key="2">
    <source>
        <dbReference type="Proteomes" id="UP000828412"/>
    </source>
</evidence>
<gene>
    <name evidence="1" type="primary">22</name>
    <name evidence="1" type="ORF">M51_22</name>
</gene>
<name>A0AAE8XDZ2_9CAUD</name>
<keyword evidence="2" id="KW-1185">Reference proteome</keyword>
<protein>
    <submittedName>
        <fullName evidence="1">Uncharacterized protein</fullName>
    </submittedName>
</protein>
<organism evidence="1 2">
    <name type="scientific">Pseudomonas phage M5.1</name>
    <dbReference type="NCBI Taxonomy" id="2873460"/>
    <lineage>
        <taxon>Viruses</taxon>
        <taxon>Duplodnaviria</taxon>
        <taxon>Heunggongvirae</taxon>
        <taxon>Uroviricota</taxon>
        <taxon>Caudoviricetes</taxon>
        <taxon>Vandenendeviridae</taxon>
        <taxon>Gorskivirinae</taxon>
        <taxon>Kremarvirus</taxon>
        <taxon>Kremarvirus M51</taxon>
    </lineage>
</organism>
<dbReference type="EMBL" id="MZ826350">
    <property type="protein sequence ID" value="UAV89623.1"/>
    <property type="molecule type" value="Genomic_DNA"/>
</dbReference>
<reference evidence="1 2" key="1">
    <citation type="submission" date="2021-08" db="EMBL/GenBank/DDBJ databases">
        <authorList>
            <person name="DeCurzio J.M.K."/>
            <person name="Krukonis G.P."/>
            <person name="Delesalle V.A."/>
        </authorList>
    </citation>
    <scope>NUCLEOTIDE SEQUENCE [LARGE SCALE GENOMIC DNA]</scope>
</reference>
<evidence type="ECO:0000313" key="1">
    <source>
        <dbReference type="EMBL" id="UAV89623.1"/>
    </source>
</evidence>
<dbReference type="Proteomes" id="UP000828412">
    <property type="component" value="Segment"/>
</dbReference>
<proteinExistence type="predicted"/>